<keyword evidence="1" id="KW-0472">Membrane</keyword>
<organism evidence="2 3">
    <name type="scientific">Cellulomonas fimi (strain ATCC 484 / DSM 20113 / JCM 1341 / CCUG 24087 / LMG 16345 / NBRC 15513 / NCIMB 8980 / NCTC 7547 / NRS-133)</name>
    <dbReference type="NCBI Taxonomy" id="590998"/>
    <lineage>
        <taxon>Bacteria</taxon>
        <taxon>Bacillati</taxon>
        <taxon>Actinomycetota</taxon>
        <taxon>Actinomycetes</taxon>
        <taxon>Micrococcales</taxon>
        <taxon>Cellulomonadaceae</taxon>
        <taxon>Cellulomonas</taxon>
    </lineage>
</organism>
<dbReference type="EMBL" id="CP002666">
    <property type="protein sequence ID" value="AEE45093.1"/>
    <property type="molecule type" value="Genomic_DNA"/>
</dbReference>
<keyword evidence="3" id="KW-1185">Reference proteome</keyword>
<proteinExistence type="predicted"/>
<evidence type="ECO:0008006" key="4">
    <source>
        <dbReference type="Google" id="ProtNLM"/>
    </source>
</evidence>
<dbReference type="KEGG" id="cfi:Celf_0956"/>
<feature type="transmembrane region" description="Helical" evidence="1">
    <location>
        <begin position="224"/>
        <end position="242"/>
    </location>
</feature>
<feature type="transmembrane region" description="Helical" evidence="1">
    <location>
        <begin position="192"/>
        <end position="212"/>
    </location>
</feature>
<feature type="transmembrane region" description="Helical" evidence="1">
    <location>
        <begin position="437"/>
        <end position="460"/>
    </location>
</feature>
<sequence>MSATDVTHEPPVRAGSHVRLGLDLGTERRDVALRSDVVLGDALRSALVPVDDPGVVVLDSAGTRLDLSRAAGAQVSDGSLVHVVRVGAAPASRAGLWAARRPDVATRRPPPQAGLLAVVALLAAALVAVVLLPGGPRPGALALPAAAVLAATALGVALARVPATTAGTVAALALAALAGAVGVAPVDGPGRRLAVTVALVLAALVGGVRVLVTRAARAGEDDAVVLLAVVATAAVVQSATLLAAVPAVVGAAALVGAGPLVLRALPRLSLAVPDDQLVDLAHVSRTAPSVRSPRPRALGRVATAQVASAVGHAERRKDTAVLLVSAVPPLLLPVVLVAAPVGSMAAWGGLVLGLAAAFAFLAQPRSSRGDVARVVPRVAAAVLLLETLLLGRHGVDGTVLALGLVLVALTVAVLALPLGRGWSSVALSRTVDGLEGLATVLVLPAAAVAGGAVDVVRALASG</sequence>
<gene>
    <name evidence="2" type="ordered locus">Celf_0956</name>
</gene>
<feature type="transmembrane region" description="Helical" evidence="1">
    <location>
        <begin position="140"/>
        <end position="159"/>
    </location>
</feature>
<feature type="transmembrane region" description="Helical" evidence="1">
    <location>
        <begin position="113"/>
        <end position="134"/>
    </location>
</feature>
<dbReference type="eggNOG" id="ENOG50332NS">
    <property type="taxonomic scope" value="Bacteria"/>
</dbReference>
<evidence type="ECO:0000256" key="1">
    <source>
        <dbReference type="SAM" id="Phobius"/>
    </source>
</evidence>
<dbReference type="STRING" id="590998.Celf_0956"/>
<feature type="transmembrane region" description="Helical" evidence="1">
    <location>
        <begin position="320"/>
        <end position="339"/>
    </location>
</feature>
<dbReference type="HOGENOM" id="CLU_582239_0_0_11"/>
<feature type="transmembrane region" description="Helical" evidence="1">
    <location>
        <begin position="397"/>
        <end position="416"/>
    </location>
</feature>
<feature type="transmembrane region" description="Helical" evidence="1">
    <location>
        <begin position="248"/>
        <end position="265"/>
    </location>
</feature>
<keyword evidence="1" id="KW-1133">Transmembrane helix</keyword>
<feature type="transmembrane region" description="Helical" evidence="1">
    <location>
        <begin position="345"/>
        <end position="362"/>
    </location>
</feature>
<keyword evidence="1" id="KW-0812">Transmembrane</keyword>
<evidence type="ECO:0000313" key="3">
    <source>
        <dbReference type="Proteomes" id="UP000008460"/>
    </source>
</evidence>
<reference evidence="2 3" key="1">
    <citation type="submission" date="2011-04" db="EMBL/GenBank/DDBJ databases">
        <title>Complete sequence of Cellulomonas fimi ATCC 484.</title>
        <authorList>
            <consortium name="US DOE Joint Genome Institute"/>
            <person name="Lucas S."/>
            <person name="Han J."/>
            <person name="Lapidus A."/>
            <person name="Cheng J.-F."/>
            <person name="Goodwin L."/>
            <person name="Pitluck S."/>
            <person name="Peters L."/>
            <person name="Chertkov O."/>
            <person name="Detter J.C."/>
            <person name="Han C."/>
            <person name="Tapia R."/>
            <person name="Land M."/>
            <person name="Hauser L."/>
            <person name="Kyrpides N."/>
            <person name="Ivanova N."/>
            <person name="Ovchinnikova G."/>
            <person name="Pagani I."/>
            <person name="Mead D."/>
            <person name="Brumm P."/>
            <person name="Woyke T."/>
        </authorList>
    </citation>
    <scope>NUCLEOTIDE SEQUENCE [LARGE SCALE GENOMIC DNA]</scope>
    <source>
        <strain evidence="3">ATCC 484 / DSM 20113 / JCM 1341 / NBRC 15513 / NCIMB 8980 / NCTC 7547</strain>
    </source>
</reference>
<feature type="transmembrane region" description="Helical" evidence="1">
    <location>
        <begin position="166"/>
        <end position="186"/>
    </location>
</feature>
<protein>
    <recommendedName>
        <fullName evidence="4">Type VII secretion integral membrane protein EccD</fullName>
    </recommendedName>
</protein>
<dbReference type="AlphaFoldDB" id="F4H1C2"/>
<dbReference type="Proteomes" id="UP000008460">
    <property type="component" value="Chromosome"/>
</dbReference>
<evidence type="ECO:0000313" key="2">
    <source>
        <dbReference type="EMBL" id="AEE45093.1"/>
    </source>
</evidence>
<accession>F4H1C2</accession>
<name>F4H1C2_CELFA</name>
<dbReference type="RefSeq" id="WP_013770121.1">
    <property type="nucleotide sequence ID" value="NC_015514.1"/>
</dbReference>